<dbReference type="EMBL" id="CAJVPD010000235">
    <property type="protein sequence ID" value="CAG8379305.1"/>
    <property type="molecule type" value="Genomic_DNA"/>
</dbReference>
<proteinExistence type="predicted"/>
<accession>A0A9W4J7G2</accession>
<dbReference type="PANTHER" id="PTHR30543">
    <property type="entry name" value="CHROMATE REDUCTASE"/>
    <property type="match status" value="1"/>
</dbReference>
<name>A0A9W4J7G2_9EURO</name>
<organism evidence="2 3">
    <name type="scientific">Penicillium salamii</name>
    <dbReference type="NCBI Taxonomy" id="1612424"/>
    <lineage>
        <taxon>Eukaryota</taxon>
        <taxon>Fungi</taxon>
        <taxon>Dikarya</taxon>
        <taxon>Ascomycota</taxon>
        <taxon>Pezizomycotina</taxon>
        <taxon>Eurotiomycetes</taxon>
        <taxon>Eurotiomycetidae</taxon>
        <taxon>Eurotiales</taxon>
        <taxon>Aspergillaceae</taxon>
        <taxon>Penicillium</taxon>
    </lineage>
</organism>
<dbReference type="AlphaFoldDB" id="A0A9W4J7G2"/>
<comment type="caution">
    <text evidence="2">The sequence shown here is derived from an EMBL/GenBank/DDBJ whole genome shotgun (WGS) entry which is preliminary data.</text>
</comment>
<evidence type="ECO:0000259" key="1">
    <source>
        <dbReference type="Pfam" id="PF03358"/>
    </source>
</evidence>
<dbReference type="Pfam" id="PF03358">
    <property type="entry name" value="FMN_red"/>
    <property type="match status" value="1"/>
</dbReference>
<dbReference type="GO" id="GO:0016491">
    <property type="term" value="F:oxidoreductase activity"/>
    <property type="evidence" value="ECO:0007669"/>
    <property type="project" value="InterPro"/>
</dbReference>
<dbReference type="InterPro" id="IPR005025">
    <property type="entry name" value="FMN_Rdtase-like_dom"/>
</dbReference>
<dbReference type="InterPro" id="IPR050712">
    <property type="entry name" value="NAD(P)H-dep_reductase"/>
</dbReference>
<reference evidence="2" key="1">
    <citation type="submission" date="2021-07" db="EMBL/GenBank/DDBJ databases">
        <authorList>
            <person name="Branca A.L. A."/>
        </authorList>
    </citation>
    <scope>NUCLEOTIDE SEQUENCE</scope>
</reference>
<dbReference type="GO" id="GO:0005829">
    <property type="term" value="C:cytosol"/>
    <property type="evidence" value="ECO:0007669"/>
    <property type="project" value="TreeGrafter"/>
</dbReference>
<feature type="domain" description="NADPH-dependent FMN reductase-like" evidence="1">
    <location>
        <begin position="23"/>
        <end position="167"/>
    </location>
</feature>
<dbReference type="OrthoDB" id="20524at2759"/>
<protein>
    <recommendedName>
        <fullName evidence="1">NADPH-dependent FMN reductase-like domain-containing protein</fullName>
    </recommendedName>
</protein>
<sequence>METLALRRTISTNYHPSMMSSKRIAIVTCSTREPRLNPFITRYVLDIVSREVGSENMDIVDLSQQNLPLYNEPEVPSHLPEDNPTPHYKHQHTQEWSTTVRRYSAFIFVTPQYNWSIPASLKNALDYLFYEWKGKPAAIVTYGGRGGGKAAGHLQQILQGLRMRVIAPVPGLCVKTLWLSGCVEANQISLEDQYNLRESDAEVQISSMYLELLAELQKDEA</sequence>
<gene>
    <name evidence="2" type="ORF">PSALAMII_LOCUS5524</name>
</gene>
<dbReference type="PANTHER" id="PTHR30543:SF21">
    <property type="entry name" value="NAD(P)H-DEPENDENT FMN REDUCTASE LOT6"/>
    <property type="match status" value="1"/>
</dbReference>
<dbReference type="GO" id="GO:0010181">
    <property type="term" value="F:FMN binding"/>
    <property type="evidence" value="ECO:0007669"/>
    <property type="project" value="TreeGrafter"/>
</dbReference>
<dbReference type="SUPFAM" id="SSF52218">
    <property type="entry name" value="Flavoproteins"/>
    <property type="match status" value="1"/>
</dbReference>
<dbReference type="Proteomes" id="UP001152592">
    <property type="component" value="Unassembled WGS sequence"/>
</dbReference>
<evidence type="ECO:0000313" key="3">
    <source>
        <dbReference type="Proteomes" id="UP001152592"/>
    </source>
</evidence>
<dbReference type="Gene3D" id="3.40.50.360">
    <property type="match status" value="1"/>
</dbReference>
<evidence type="ECO:0000313" key="2">
    <source>
        <dbReference type="EMBL" id="CAG8379305.1"/>
    </source>
</evidence>
<dbReference type="InterPro" id="IPR029039">
    <property type="entry name" value="Flavoprotein-like_sf"/>
</dbReference>